<dbReference type="PANTHER" id="PTHR10877">
    <property type="entry name" value="POLYCYSTIN FAMILY MEMBER"/>
    <property type="match status" value="1"/>
</dbReference>
<keyword evidence="1" id="KW-0472">Membrane</keyword>
<proteinExistence type="predicted"/>
<organism evidence="2">
    <name type="scientific">Darwinula stevensoni</name>
    <dbReference type="NCBI Taxonomy" id="69355"/>
    <lineage>
        <taxon>Eukaryota</taxon>
        <taxon>Metazoa</taxon>
        <taxon>Ecdysozoa</taxon>
        <taxon>Arthropoda</taxon>
        <taxon>Crustacea</taxon>
        <taxon>Oligostraca</taxon>
        <taxon>Ostracoda</taxon>
        <taxon>Podocopa</taxon>
        <taxon>Podocopida</taxon>
        <taxon>Darwinulocopina</taxon>
        <taxon>Darwinuloidea</taxon>
        <taxon>Darwinulidae</taxon>
        <taxon>Darwinula</taxon>
    </lineage>
</organism>
<protein>
    <submittedName>
        <fullName evidence="2">Uncharacterized protein</fullName>
    </submittedName>
</protein>
<dbReference type="GO" id="GO:0005262">
    <property type="term" value="F:calcium channel activity"/>
    <property type="evidence" value="ECO:0007669"/>
    <property type="project" value="TreeGrafter"/>
</dbReference>
<keyword evidence="1" id="KW-1133">Transmembrane helix</keyword>
<evidence type="ECO:0000313" key="2">
    <source>
        <dbReference type="EMBL" id="CAD7253581.1"/>
    </source>
</evidence>
<feature type="transmembrane region" description="Helical" evidence="1">
    <location>
        <begin position="199"/>
        <end position="219"/>
    </location>
</feature>
<dbReference type="PANTHER" id="PTHR10877:SF150">
    <property type="entry name" value="REJ DOMAIN-CONTAINING PROTEIN"/>
    <property type="match status" value="1"/>
</dbReference>
<keyword evidence="3" id="KW-1185">Reference proteome</keyword>
<dbReference type="EMBL" id="CAJPEV010006139">
    <property type="protein sequence ID" value="CAG0903876.1"/>
    <property type="molecule type" value="Genomic_DNA"/>
</dbReference>
<accession>A0A7R9FSU6</accession>
<evidence type="ECO:0000313" key="3">
    <source>
        <dbReference type="Proteomes" id="UP000677054"/>
    </source>
</evidence>
<dbReference type="AlphaFoldDB" id="A0A7R9FSU6"/>
<evidence type="ECO:0000256" key="1">
    <source>
        <dbReference type="SAM" id="Phobius"/>
    </source>
</evidence>
<gene>
    <name evidence="2" type="ORF">DSTB1V02_LOCUS13329</name>
</gene>
<dbReference type="InterPro" id="IPR051223">
    <property type="entry name" value="Polycystin"/>
</dbReference>
<dbReference type="GO" id="GO:0050982">
    <property type="term" value="P:detection of mechanical stimulus"/>
    <property type="evidence" value="ECO:0007669"/>
    <property type="project" value="TreeGrafter"/>
</dbReference>
<dbReference type="OrthoDB" id="6414629at2759"/>
<reference evidence="2" key="1">
    <citation type="submission" date="2020-11" db="EMBL/GenBank/DDBJ databases">
        <authorList>
            <person name="Tran Van P."/>
        </authorList>
    </citation>
    <scope>NUCLEOTIDE SEQUENCE</scope>
</reference>
<dbReference type="Proteomes" id="UP000677054">
    <property type="component" value="Unassembled WGS sequence"/>
</dbReference>
<feature type="transmembrane region" description="Helical" evidence="1">
    <location>
        <begin position="144"/>
        <end position="164"/>
    </location>
</feature>
<keyword evidence="1" id="KW-0812">Transmembrane</keyword>
<sequence length="241" mass="26728">MGTYGLTGSQGEYTFSACATPQDESDNVDLKTDKLSVGVMMLKVGVDFTNMLGDATFDNMIPKYLVNFTTPYCLQSINIAMLFYDEKKKQYDDVGIQLTSVDSRAMSADVTHLTTFGGGFFVMPNAVDFTYVFSHAGFDDNITIYMLLIVTGVIYLTLLIWARWQDGLDVALVKELEGHLPNAVDFTYVFSHAGFDDNITIYMLLIVTGVIYLTLLIWARWQDGLDVALVVSGRAGGYVEV</sequence>
<dbReference type="EMBL" id="LR905656">
    <property type="protein sequence ID" value="CAD7253581.1"/>
    <property type="molecule type" value="Genomic_DNA"/>
</dbReference>
<dbReference type="GO" id="GO:0016020">
    <property type="term" value="C:membrane"/>
    <property type="evidence" value="ECO:0007669"/>
    <property type="project" value="TreeGrafter"/>
</dbReference>
<name>A0A7R9FSU6_9CRUS</name>